<protein>
    <submittedName>
        <fullName evidence="1">Uncharacterized protein</fullName>
    </submittedName>
</protein>
<sequence>MYEVGMPPLLRSCAISESVDRLVKFCRFMLQSPNRPPLLRELRLTAYAWRLNRGNSPELIKQTIGMLAYVLIGARQTLRVLGIDALQEFVAANGAFFPALRSLEALQVVDFSYSFEMLDSPVTDAALDSSDDRFDDALAVDASFLNTLSGILRSLSLSVDYDEWNILCSLRYPLVESATISSEDWAIRTLMGRRRDGQTEANLTLRGLPLTYWNATLHGSVYSRSTTQSVIGSSELLSTVLDLTAQTTSDELSQRYNRNICD</sequence>
<keyword evidence="2" id="KW-1185">Reference proteome</keyword>
<evidence type="ECO:0000313" key="1">
    <source>
        <dbReference type="EMBL" id="THH18105.1"/>
    </source>
</evidence>
<evidence type="ECO:0000313" key="2">
    <source>
        <dbReference type="Proteomes" id="UP000308730"/>
    </source>
</evidence>
<organism evidence="1 2">
    <name type="scientific">Antrodiella citrinella</name>
    <dbReference type="NCBI Taxonomy" id="2447956"/>
    <lineage>
        <taxon>Eukaryota</taxon>
        <taxon>Fungi</taxon>
        <taxon>Dikarya</taxon>
        <taxon>Basidiomycota</taxon>
        <taxon>Agaricomycotina</taxon>
        <taxon>Agaricomycetes</taxon>
        <taxon>Polyporales</taxon>
        <taxon>Steccherinaceae</taxon>
        <taxon>Antrodiella</taxon>
    </lineage>
</organism>
<dbReference type="AlphaFoldDB" id="A0A4S4M000"/>
<accession>A0A4S4M000</accession>
<dbReference type="EMBL" id="SGPM01000610">
    <property type="protein sequence ID" value="THH18105.1"/>
    <property type="molecule type" value="Genomic_DNA"/>
</dbReference>
<name>A0A4S4M000_9APHY</name>
<gene>
    <name evidence="1" type="ORF">EUX98_g9013</name>
</gene>
<comment type="caution">
    <text evidence="1">The sequence shown here is derived from an EMBL/GenBank/DDBJ whole genome shotgun (WGS) entry which is preliminary data.</text>
</comment>
<proteinExistence type="predicted"/>
<dbReference type="Proteomes" id="UP000308730">
    <property type="component" value="Unassembled WGS sequence"/>
</dbReference>
<reference evidence="1 2" key="1">
    <citation type="submission" date="2019-02" db="EMBL/GenBank/DDBJ databases">
        <title>Genome sequencing of the rare red list fungi Antrodiella citrinella (Flaviporus citrinellus).</title>
        <authorList>
            <person name="Buettner E."/>
            <person name="Kellner H."/>
        </authorList>
    </citation>
    <scope>NUCLEOTIDE SEQUENCE [LARGE SCALE GENOMIC DNA]</scope>
    <source>
        <strain evidence="1 2">DSM 108506</strain>
    </source>
</reference>